<dbReference type="VEuPathDB" id="VectorBase:GAUT003093"/>
<dbReference type="STRING" id="7395.A0A1A9UFD6"/>
<keyword evidence="2" id="KW-1185">Reference proteome</keyword>
<accession>A0A1A9UFD6</accession>
<dbReference type="AlphaFoldDB" id="A0A1A9UFD6"/>
<protein>
    <submittedName>
        <fullName evidence="1">Uncharacterized protein</fullName>
    </submittedName>
</protein>
<dbReference type="EnsemblMetazoa" id="GAUT003093-RA">
    <property type="protein sequence ID" value="GAUT003093-PA"/>
    <property type="gene ID" value="GAUT003093"/>
</dbReference>
<sequence>MSTEEDIFNESVQIRAAETIELKNIGFLEKRSTSFNCPACEAIKLSVIRLQMHMWLLYRPLGFRFRRKVAYDIMKLESKPRDCAEHIQKARLPIKKHCSAGKIESKDRKELGEENYLKPLPLLRL</sequence>
<evidence type="ECO:0000313" key="1">
    <source>
        <dbReference type="EnsemblMetazoa" id="GAUT003093-PA"/>
    </source>
</evidence>
<proteinExistence type="predicted"/>
<evidence type="ECO:0000313" key="2">
    <source>
        <dbReference type="Proteomes" id="UP000078200"/>
    </source>
</evidence>
<dbReference type="Proteomes" id="UP000078200">
    <property type="component" value="Unassembled WGS sequence"/>
</dbReference>
<name>A0A1A9UFD6_GLOAU</name>
<organism evidence="1 2">
    <name type="scientific">Glossina austeni</name>
    <name type="common">Savannah tsetse fly</name>
    <dbReference type="NCBI Taxonomy" id="7395"/>
    <lineage>
        <taxon>Eukaryota</taxon>
        <taxon>Metazoa</taxon>
        <taxon>Ecdysozoa</taxon>
        <taxon>Arthropoda</taxon>
        <taxon>Hexapoda</taxon>
        <taxon>Insecta</taxon>
        <taxon>Pterygota</taxon>
        <taxon>Neoptera</taxon>
        <taxon>Endopterygota</taxon>
        <taxon>Diptera</taxon>
        <taxon>Brachycera</taxon>
        <taxon>Muscomorpha</taxon>
        <taxon>Hippoboscoidea</taxon>
        <taxon>Glossinidae</taxon>
        <taxon>Glossina</taxon>
    </lineage>
</organism>
<reference evidence="1" key="1">
    <citation type="submission" date="2020-05" db="UniProtKB">
        <authorList>
            <consortium name="EnsemblMetazoa"/>
        </authorList>
    </citation>
    <scope>IDENTIFICATION</scope>
    <source>
        <strain evidence="1">TTRI</strain>
    </source>
</reference>